<dbReference type="OrthoDB" id="447842at2759"/>
<accession>A0A0K9PMG5</accession>
<dbReference type="InterPro" id="IPR020476">
    <property type="entry name" value="Nudix_hydrolase"/>
</dbReference>
<proteinExistence type="inferred from homology"/>
<dbReference type="InterPro" id="IPR000086">
    <property type="entry name" value="NUDIX_hydrolase_dom"/>
</dbReference>
<dbReference type="PROSITE" id="PS51462">
    <property type="entry name" value="NUDIX"/>
    <property type="match status" value="1"/>
</dbReference>
<dbReference type="InterPro" id="IPR015797">
    <property type="entry name" value="NUDIX_hydrolase-like_dom_sf"/>
</dbReference>
<dbReference type="Proteomes" id="UP000036987">
    <property type="component" value="Unassembled WGS sequence"/>
</dbReference>
<organism evidence="4 5">
    <name type="scientific">Zostera marina</name>
    <name type="common">Eelgrass</name>
    <dbReference type="NCBI Taxonomy" id="29655"/>
    <lineage>
        <taxon>Eukaryota</taxon>
        <taxon>Viridiplantae</taxon>
        <taxon>Streptophyta</taxon>
        <taxon>Embryophyta</taxon>
        <taxon>Tracheophyta</taxon>
        <taxon>Spermatophyta</taxon>
        <taxon>Magnoliopsida</taxon>
        <taxon>Liliopsida</taxon>
        <taxon>Zosteraceae</taxon>
        <taxon>Zostera</taxon>
    </lineage>
</organism>
<dbReference type="GO" id="GO:0005829">
    <property type="term" value="C:cytosol"/>
    <property type="evidence" value="ECO:0000318"/>
    <property type="project" value="GO_Central"/>
</dbReference>
<dbReference type="InterPro" id="IPR020084">
    <property type="entry name" value="NUDIX_hydrolase_CS"/>
</dbReference>
<dbReference type="EMBL" id="LFYR01000769">
    <property type="protein sequence ID" value="KMZ69430.1"/>
    <property type="molecule type" value="Genomic_DNA"/>
</dbReference>
<dbReference type="AlphaFoldDB" id="A0A0K9PMG5"/>
<dbReference type="Gene3D" id="3.90.79.10">
    <property type="entry name" value="Nucleoside Triphosphate Pyrophosphohydrolase"/>
    <property type="match status" value="1"/>
</dbReference>
<dbReference type="Pfam" id="PF00293">
    <property type="entry name" value="NUDIX"/>
    <property type="match status" value="1"/>
</dbReference>
<sequence length="162" mass="17929">MKEVQEGKAQANDGGIEKVKIPQVAVAVFVTKGDSSVLLGQRLSPVGNHTFAIPGGRLEYGESFKECAVREVKEETGLDIDSVEILTVINAPVPIHFVTLIARAVLVDHQQQPVNMEPDKCSGWSWYQLNNLPRPLFKPLDDLMKTGFNPFVSYQSTIHDLK</sequence>
<keyword evidence="1 2" id="KW-0378">Hydrolase</keyword>
<gene>
    <name evidence="4" type="ORF">ZOSMA_214G00180</name>
</gene>
<name>A0A0K9PMG5_ZOSMR</name>
<evidence type="ECO:0000313" key="5">
    <source>
        <dbReference type="Proteomes" id="UP000036987"/>
    </source>
</evidence>
<dbReference type="PANTHER" id="PTHR16099:SF5">
    <property type="entry name" value="NUCLEOTIDE TRIPHOSPHATE DIPHOSPHATASE NUDT15"/>
    <property type="match status" value="1"/>
</dbReference>
<dbReference type="GO" id="GO:0035539">
    <property type="term" value="F:8-oxo-7,8-dihydrodeoxyguanosine triphosphate pyrophosphatase activity"/>
    <property type="evidence" value="ECO:0000318"/>
    <property type="project" value="GO_Central"/>
</dbReference>
<dbReference type="PANTHER" id="PTHR16099">
    <property type="entry name" value="8-OXO-DGTP DIPHOSPHATES NUDT15"/>
    <property type="match status" value="1"/>
</dbReference>
<evidence type="ECO:0000259" key="3">
    <source>
        <dbReference type="PROSITE" id="PS51462"/>
    </source>
</evidence>
<dbReference type="OMA" id="HFEASRN"/>
<reference evidence="5" key="1">
    <citation type="journal article" date="2016" name="Nature">
        <title>The genome of the seagrass Zostera marina reveals angiosperm adaptation to the sea.</title>
        <authorList>
            <person name="Olsen J.L."/>
            <person name="Rouze P."/>
            <person name="Verhelst B."/>
            <person name="Lin Y.-C."/>
            <person name="Bayer T."/>
            <person name="Collen J."/>
            <person name="Dattolo E."/>
            <person name="De Paoli E."/>
            <person name="Dittami S."/>
            <person name="Maumus F."/>
            <person name="Michel G."/>
            <person name="Kersting A."/>
            <person name="Lauritano C."/>
            <person name="Lohaus R."/>
            <person name="Toepel M."/>
            <person name="Tonon T."/>
            <person name="Vanneste K."/>
            <person name="Amirebrahimi M."/>
            <person name="Brakel J."/>
            <person name="Bostroem C."/>
            <person name="Chovatia M."/>
            <person name="Grimwood J."/>
            <person name="Jenkins J.W."/>
            <person name="Jueterbock A."/>
            <person name="Mraz A."/>
            <person name="Stam W.T."/>
            <person name="Tice H."/>
            <person name="Bornberg-Bauer E."/>
            <person name="Green P.J."/>
            <person name="Pearson G.A."/>
            <person name="Procaccini G."/>
            <person name="Duarte C.M."/>
            <person name="Schmutz J."/>
            <person name="Reusch T.B.H."/>
            <person name="Van de Peer Y."/>
        </authorList>
    </citation>
    <scope>NUCLEOTIDE SEQUENCE [LARGE SCALE GENOMIC DNA]</scope>
    <source>
        <strain evidence="5">cv. Finnish</strain>
    </source>
</reference>
<dbReference type="CDD" id="cd04678">
    <property type="entry name" value="NUDIX_MTH2_Nudt15"/>
    <property type="match status" value="1"/>
</dbReference>
<evidence type="ECO:0000256" key="2">
    <source>
        <dbReference type="RuleBase" id="RU003476"/>
    </source>
</evidence>
<dbReference type="SUPFAM" id="SSF55811">
    <property type="entry name" value="Nudix"/>
    <property type="match status" value="1"/>
</dbReference>
<comment type="similarity">
    <text evidence="2">Belongs to the Nudix hydrolase family.</text>
</comment>
<dbReference type="FunFam" id="3.90.79.10:FF:000060">
    <property type="entry name" value="Nudix hydrolase 1"/>
    <property type="match status" value="1"/>
</dbReference>
<comment type="caution">
    <text evidence="4">The sequence shown here is derived from an EMBL/GenBank/DDBJ whole genome shotgun (WGS) entry which is preliminary data.</text>
</comment>
<dbReference type="PRINTS" id="PR00502">
    <property type="entry name" value="NUDIXFAMILY"/>
</dbReference>
<dbReference type="GO" id="GO:0006203">
    <property type="term" value="P:dGTP catabolic process"/>
    <property type="evidence" value="ECO:0000318"/>
    <property type="project" value="GO_Central"/>
</dbReference>
<evidence type="ECO:0000256" key="1">
    <source>
        <dbReference type="ARBA" id="ARBA00022801"/>
    </source>
</evidence>
<evidence type="ECO:0000313" key="4">
    <source>
        <dbReference type="EMBL" id="KMZ69430.1"/>
    </source>
</evidence>
<protein>
    <submittedName>
        <fullName evidence="4">Nudix hydrolase 1</fullName>
    </submittedName>
</protein>
<dbReference type="STRING" id="29655.A0A0K9PMG5"/>
<keyword evidence="5" id="KW-1185">Reference proteome</keyword>
<dbReference type="PROSITE" id="PS00893">
    <property type="entry name" value="NUDIX_BOX"/>
    <property type="match status" value="1"/>
</dbReference>
<dbReference type="SMR" id="A0A0K9PMG5"/>
<feature type="domain" description="Nudix hydrolase" evidence="3">
    <location>
        <begin position="19"/>
        <end position="150"/>
    </location>
</feature>